<gene>
    <name evidence="9" type="ORF">Z969_07580</name>
</gene>
<comment type="subcellular location">
    <subcellularLocation>
        <location evidence="1">Membrane</location>
        <topology evidence="1">Multi-pass membrane protein</topology>
    </subcellularLocation>
</comment>
<dbReference type="GO" id="GO:0016020">
    <property type="term" value="C:membrane"/>
    <property type="evidence" value="ECO:0007669"/>
    <property type="project" value="UniProtKB-SubCell"/>
</dbReference>
<dbReference type="EMBL" id="JDRX01000016">
    <property type="protein sequence ID" value="KGN01792.1"/>
    <property type="molecule type" value="Genomic_DNA"/>
</dbReference>
<evidence type="ECO:0000256" key="3">
    <source>
        <dbReference type="ARBA" id="ARBA00022692"/>
    </source>
</evidence>
<dbReference type="SUPFAM" id="SSF144091">
    <property type="entry name" value="Rhomboid-like"/>
    <property type="match status" value="1"/>
</dbReference>
<dbReference type="PANTHER" id="PTHR43731">
    <property type="entry name" value="RHOMBOID PROTEASE"/>
    <property type="match status" value="1"/>
</dbReference>
<feature type="domain" description="Peptidase S54 rhomboid" evidence="8">
    <location>
        <begin position="67"/>
        <end position="200"/>
    </location>
</feature>
<reference evidence="9 10" key="1">
    <citation type="submission" date="2014-01" db="EMBL/GenBank/DDBJ databases">
        <title>Plasmidome dynamics in the species complex Clostridium novyi sensu lato converts strains of independent lineages into distinctly different pathogens.</title>
        <authorList>
            <person name="Skarin H."/>
            <person name="Segerman B."/>
        </authorList>
    </citation>
    <scope>NUCLEOTIDE SEQUENCE [LARGE SCALE GENOMIC DNA]</scope>
    <source>
        <strain evidence="9 10">4570</strain>
    </source>
</reference>
<dbReference type="Proteomes" id="UP000030016">
    <property type="component" value="Unassembled WGS sequence"/>
</dbReference>
<evidence type="ECO:0000259" key="8">
    <source>
        <dbReference type="Pfam" id="PF01694"/>
    </source>
</evidence>
<organism evidence="9 10">
    <name type="scientific">Clostridium novyi A str. 4570</name>
    <dbReference type="NCBI Taxonomy" id="1444290"/>
    <lineage>
        <taxon>Bacteria</taxon>
        <taxon>Bacillati</taxon>
        <taxon>Bacillota</taxon>
        <taxon>Clostridia</taxon>
        <taxon>Eubacteriales</taxon>
        <taxon>Clostridiaceae</taxon>
        <taxon>Clostridium</taxon>
    </lineage>
</organism>
<dbReference type="Gene3D" id="1.20.1540.10">
    <property type="entry name" value="Rhomboid-like"/>
    <property type="match status" value="1"/>
</dbReference>
<proteinExistence type="inferred from homology"/>
<dbReference type="PANTHER" id="PTHR43731:SF14">
    <property type="entry name" value="PRESENILIN-ASSOCIATED RHOMBOID-LIKE PROTEIN, MITOCHONDRIAL"/>
    <property type="match status" value="1"/>
</dbReference>
<keyword evidence="5 7" id="KW-1133">Transmembrane helix</keyword>
<evidence type="ECO:0000256" key="2">
    <source>
        <dbReference type="ARBA" id="ARBA00009045"/>
    </source>
</evidence>
<feature type="transmembrane region" description="Helical" evidence="7">
    <location>
        <begin position="132"/>
        <end position="148"/>
    </location>
</feature>
<dbReference type="GO" id="GO:0004252">
    <property type="term" value="F:serine-type endopeptidase activity"/>
    <property type="evidence" value="ECO:0007669"/>
    <property type="project" value="InterPro"/>
</dbReference>
<feature type="transmembrane region" description="Helical" evidence="7">
    <location>
        <begin position="23"/>
        <end position="46"/>
    </location>
</feature>
<dbReference type="Pfam" id="PF01694">
    <property type="entry name" value="Rhomboid"/>
    <property type="match status" value="1"/>
</dbReference>
<comment type="similarity">
    <text evidence="2">Belongs to the peptidase S54 family.</text>
</comment>
<protein>
    <submittedName>
        <fullName evidence="9">Protease</fullName>
    </submittedName>
</protein>
<evidence type="ECO:0000256" key="4">
    <source>
        <dbReference type="ARBA" id="ARBA00022801"/>
    </source>
</evidence>
<feature type="transmembrane region" description="Helical" evidence="7">
    <location>
        <begin position="108"/>
        <end position="126"/>
    </location>
</feature>
<dbReference type="InterPro" id="IPR050925">
    <property type="entry name" value="Rhomboid_protease_S54"/>
</dbReference>
<keyword evidence="9" id="KW-0645">Protease</keyword>
<accession>A0AA88ZLC3</accession>
<comment type="caution">
    <text evidence="9">The sequence shown here is derived from an EMBL/GenBank/DDBJ whole genome shotgun (WGS) entry which is preliminary data.</text>
</comment>
<dbReference type="RefSeq" id="WP_039250056.1">
    <property type="nucleotide sequence ID" value="NZ_JDRX01000016.1"/>
</dbReference>
<keyword evidence="6 7" id="KW-0472">Membrane</keyword>
<evidence type="ECO:0000256" key="1">
    <source>
        <dbReference type="ARBA" id="ARBA00004141"/>
    </source>
</evidence>
<dbReference type="AlphaFoldDB" id="A0AA88ZLC3"/>
<evidence type="ECO:0000256" key="6">
    <source>
        <dbReference type="ARBA" id="ARBA00023136"/>
    </source>
</evidence>
<evidence type="ECO:0000256" key="5">
    <source>
        <dbReference type="ARBA" id="ARBA00022989"/>
    </source>
</evidence>
<feature type="transmembrane region" description="Helical" evidence="7">
    <location>
        <begin position="160"/>
        <end position="178"/>
    </location>
</feature>
<dbReference type="GO" id="GO:0006508">
    <property type="term" value="P:proteolysis"/>
    <property type="evidence" value="ECO:0007669"/>
    <property type="project" value="UniProtKB-KW"/>
</dbReference>
<name>A0AA88ZLC3_CLONO</name>
<feature type="transmembrane region" description="Helical" evidence="7">
    <location>
        <begin position="184"/>
        <end position="200"/>
    </location>
</feature>
<sequence length="202" mass="22156">MEENNIIKSIGRRIKYIKDTSKVTFILIIINVIMYIITAILSQNILDSDIRVLLFLGANENTLVSNGEYYRLFTCMFLHGGLVHLLANMYALGAIGPIIERIYGKVKYIIIYLVGGIISSIASHFFLRGVSIGASGAIFALLGVMLILTIERKDIVGNGVVKDIVFIIVINIFIGLSSNDIDNFAHLGGLLGGVILANILRE</sequence>
<evidence type="ECO:0000313" key="10">
    <source>
        <dbReference type="Proteomes" id="UP000030016"/>
    </source>
</evidence>
<keyword evidence="4" id="KW-0378">Hydrolase</keyword>
<dbReference type="InterPro" id="IPR035952">
    <property type="entry name" value="Rhomboid-like_sf"/>
</dbReference>
<dbReference type="InterPro" id="IPR022764">
    <property type="entry name" value="Peptidase_S54_rhomboid_dom"/>
</dbReference>
<evidence type="ECO:0000313" key="9">
    <source>
        <dbReference type="EMBL" id="KGN01792.1"/>
    </source>
</evidence>
<evidence type="ECO:0000256" key="7">
    <source>
        <dbReference type="SAM" id="Phobius"/>
    </source>
</evidence>
<keyword evidence="3 7" id="KW-0812">Transmembrane</keyword>